<dbReference type="GO" id="GO:0044877">
    <property type="term" value="F:protein-containing complex binding"/>
    <property type="evidence" value="ECO:0007669"/>
    <property type="project" value="TreeGrafter"/>
</dbReference>
<dbReference type="Proteomes" id="UP000269708">
    <property type="component" value="Unassembled WGS sequence"/>
</dbReference>
<dbReference type="RefSeq" id="WP_123770198.1">
    <property type="nucleotide sequence ID" value="NZ_RKQN01000002.1"/>
</dbReference>
<feature type="domain" description="NAD(P)-binding" evidence="2">
    <location>
        <begin position="7"/>
        <end position="142"/>
    </location>
</feature>
<dbReference type="PANTHER" id="PTHR12126:SF11">
    <property type="entry name" value="NADH DEHYDROGENASE [UBIQUINONE] 1 ALPHA SUBCOMPLEX SUBUNIT 9, MITOCHONDRIAL"/>
    <property type="match status" value="1"/>
</dbReference>
<sequence>MRIAVIGGRGLIGRALAADLAAHGHQVVLGLRRIGDAPRDAIEVDYARPEPERWRRQLAGVDALVNAVGIFRERGAQRFEAIHVDGPLALFRAAAEAGVPRIVQISALGADPDSPLPYFSSKGRADAALLASPTDAAVVRPSLVFAPSGVSARGFLRLAALPLTPLPGGGRQPIQPLHLDDLCTGLRRLLEDPAQRGVVAAVGPAPLRLRDYLAALRRGLGLRGRLRVLPVPGALARAGARLAALSPRSLATPESLRMLEGGNVADPARFAALLGRPPRPPAAFVDAEARAALRLRARLDWLLPPMRWSVALLWLATAWVSLFAYPVPRSLELLARTGLHGTLGVAALYGAAGLDALLGLGTLFARTRRWAYRAQLALIAFYTAAITLCLPEYWAHPYGPVLKNLPLLAMILALHELDEPHGSGDR</sequence>
<dbReference type="AlphaFoldDB" id="A0A3N4VSI3"/>
<accession>A0A3N4VSI3</accession>
<dbReference type="InterPro" id="IPR016040">
    <property type="entry name" value="NAD(P)-bd_dom"/>
</dbReference>
<organism evidence="3 4">
    <name type="scientific">Vulcaniibacterium tengchongense</name>
    <dbReference type="NCBI Taxonomy" id="1273429"/>
    <lineage>
        <taxon>Bacteria</taxon>
        <taxon>Pseudomonadati</taxon>
        <taxon>Pseudomonadota</taxon>
        <taxon>Gammaproteobacteria</taxon>
        <taxon>Lysobacterales</taxon>
        <taxon>Lysobacteraceae</taxon>
        <taxon>Vulcaniibacterium</taxon>
    </lineage>
</organism>
<name>A0A3N4VSI3_9GAMM</name>
<dbReference type="InterPro" id="IPR051207">
    <property type="entry name" value="ComplexI_NDUFA9_subunit"/>
</dbReference>
<keyword evidence="4" id="KW-1185">Reference proteome</keyword>
<comment type="caution">
    <text evidence="3">The sequence shown here is derived from an EMBL/GenBank/DDBJ whole genome shotgun (WGS) entry which is preliminary data.</text>
</comment>
<keyword evidence="1" id="KW-1133">Transmembrane helix</keyword>
<dbReference type="InterPro" id="IPR036291">
    <property type="entry name" value="NAD(P)-bd_dom_sf"/>
</dbReference>
<keyword evidence="1" id="KW-0812">Transmembrane</keyword>
<feature type="transmembrane region" description="Helical" evidence="1">
    <location>
        <begin position="308"/>
        <end position="327"/>
    </location>
</feature>
<proteinExistence type="predicted"/>
<dbReference type="Gene3D" id="3.40.50.720">
    <property type="entry name" value="NAD(P)-binding Rossmann-like Domain"/>
    <property type="match status" value="1"/>
</dbReference>
<evidence type="ECO:0000259" key="2">
    <source>
        <dbReference type="Pfam" id="PF13460"/>
    </source>
</evidence>
<reference evidence="3 4" key="1">
    <citation type="submission" date="2018-11" db="EMBL/GenBank/DDBJ databases">
        <title>Genomic Encyclopedia of Type Strains, Phase IV (KMG-IV): sequencing the most valuable type-strain genomes for metagenomic binning, comparative biology and taxonomic classification.</title>
        <authorList>
            <person name="Goeker M."/>
        </authorList>
    </citation>
    <scope>NUCLEOTIDE SEQUENCE [LARGE SCALE GENOMIC DNA]</scope>
    <source>
        <strain evidence="3 4">DSM 25623</strain>
    </source>
</reference>
<evidence type="ECO:0000313" key="3">
    <source>
        <dbReference type="EMBL" id="RPE80037.1"/>
    </source>
</evidence>
<feature type="transmembrane region" description="Helical" evidence="1">
    <location>
        <begin position="339"/>
        <end position="364"/>
    </location>
</feature>
<evidence type="ECO:0000313" key="4">
    <source>
        <dbReference type="Proteomes" id="UP000269708"/>
    </source>
</evidence>
<dbReference type="PANTHER" id="PTHR12126">
    <property type="entry name" value="NADH-UBIQUINONE OXIDOREDUCTASE 39 KDA SUBUNIT-RELATED"/>
    <property type="match status" value="1"/>
</dbReference>
<keyword evidence="1" id="KW-0472">Membrane</keyword>
<dbReference type="EMBL" id="RKQN01000002">
    <property type="protein sequence ID" value="RPE80037.1"/>
    <property type="molecule type" value="Genomic_DNA"/>
</dbReference>
<evidence type="ECO:0000256" key="1">
    <source>
        <dbReference type="SAM" id="Phobius"/>
    </source>
</evidence>
<dbReference type="Pfam" id="PF13781">
    <property type="entry name" value="DoxX_3"/>
    <property type="match status" value="1"/>
</dbReference>
<gene>
    <name evidence="3" type="ORF">EDC50_1868</name>
</gene>
<dbReference type="SUPFAM" id="SSF51735">
    <property type="entry name" value="NAD(P)-binding Rossmann-fold domains"/>
    <property type="match status" value="1"/>
</dbReference>
<feature type="transmembrane region" description="Helical" evidence="1">
    <location>
        <begin position="376"/>
        <end position="395"/>
    </location>
</feature>
<dbReference type="InterPro" id="IPR025695">
    <property type="entry name" value="DoxX-like"/>
</dbReference>
<protein>
    <submittedName>
        <fullName evidence="3">Uncharacterized protein YbjT (DUF2867 family)</fullName>
    </submittedName>
</protein>
<dbReference type="Pfam" id="PF13460">
    <property type="entry name" value="NAD_binding_10"/>
    <property type="match status" value="1"/>
</dbReference>